<dbReference type="Proteomes" id="UP000219439">
    <property type="component" value="Unassembled WGS sequence"/>
</dbReference>
<name>A0A285NAW9_9HYPH</name>
<feature type="compositionally biased region" description="Low complexity" evidence="4">
    <location>
        <begin position="11"/>
        <end position="23"/>
    </location>
</feature>
<evidence type="ECO:0000256" key="2">
    <source>
        <dbReference type="ARBA" id="ARBA00023004"/>
    </source>
</evidence>
<dbReference type="CDD" id="cd01335">
    <property type="entry name" value="Radical_SAM"/>
    <property type="match status" value="1"/>
</dbReference>
<dbReference type="PANTHER" id="PTHR43432">
    <property type="entry name" value="SLR0285 PROTEIN"/>
    <property type="match status" value="1"/>
</dbReference>
<keyword evidence="1" id="KW-0479">Metal-binding</keyword>
<dbReference type="RefSeq" id="WP_097151627.1">
    <property type="nucleotide sequence ID" value="NZ_OBEL01000001.1"/>
</dbReference>
<dbReference type="EMBL" id="OBEL01000001">
    <property type="protein sequence ID" value="SNZ06067.1"/>
    <property type="molecule type" value="Genomic_DNA"/>
</dbReference>
<evidence type="ECO:0000313" key="6">
    <source>
        <dbReference type="EMBL" id="SNZ06067.1"/>
    </source>
</evidence>
<dbReference type="SUPFAM" id="SSF102114">
    <property type="entry name" value="Radical SAM enzymes"/>
    <property type="match status" value="1"/>
</dbReference>
<dbReference type="PANTHER" id="PTHR43432:SF3">
    <property type="entry name" value="SLR0285 PROTEIN"/>
    <property type="match status" value="1"/>
</dbReference>
<dbReference type="InterPro" id="IPR040086">
    <property type="entry name" value="MJ0683-like"/>
</dbReference>
<evidence type="ECO:0000256" key="3">
    <source>
        <dbReference type="ARBA" id="ARBA00023014"/>
    </source>
</evidence>
<keyword evidence="3" id="KW-0411">Iron-sulfur</keyword>
<dbReference type="Pfam" id="PF04055">
    <property type="entry name" value="Radical_SAM"/>
    <property type="match status" value="1"/>
</dbReference>
<proteinExistence type="predicted"/>
<organism evidence="6 7">
    <name type="scientific">Cohaesibacter gelatinilyticus</name>
    <dbReference type="NCBI Taxonomy" id="372072"/>
    <lineage>
        <taxon>Bacteria</taxon>
        <taxon>Pseudomonadati</taxon>
        <taxon>Pseudomonadota</taxon>
        <taxon>Alphaproteobacteria</taxon>
        <taxon>Hyphomicrobiales</taxon>
        <taxon>Cohaesibacteraceae</taxon>
    </lineage>
</organism>
<keyword evidence="2" id="KW-0408">Iron</keyword>
<reference evidence="6 7" key="1">
    <citation type="submission" date="2017-09" db="EMBL/GenBank/DDBJ databases">
        <authorList>
            <person name="Ehlers B."/>
            <person name="Leendertz F.H."/>
        </authorList>
    </citation>
    <scope>NUCLEOTIDE SEQUENCE [LARGE SCALE GENOMIC DNA]</scope>
    <source>
        <strain evidence="6 7">DSM 18289</strain>
    </source>
</reference>
<dbReference type="NCBIfam" id="NF033668">
    <property type="entry name" value="rSAM_PA0069"/>
    <property type="match status" value="1"/>
</dbReference>
<dbReference type="SMART" id="SM00729">
    <property type="entry name" value="Elp3"/>
    <property type="match status" value="1"/>
</dbReference>
<dbReference type="InterPro" id="IPR006638">
    <property type="entry name" value="Elp3/MiaA/NifB-like_rSAM"/>
</dbReference>
<dbReference type="GO" id="GO:0046872">
    <property type="term" value="F:metal ion binding"/>
    <property type="evidence" value="ECO:0007669"/>
    <property type="project" value="UniProtKB-KW"/>
</dbReference>
<dbReference type="PROSITE" id="PS51918">
    <property type="entry name" value="RADICAL_SAM"/>
    <property type="match status" value="1"/>
</dbReference>
<accession>A0A285NAW9</accession>
<dbReference type="InterPro" id="IPR058240">
    <property type="entry name" value="rSAM_sf"/>
</dbReference>
<dbReference type="AlphaFoldDB" id="A0A285NAW9"/>
<feature type="compositionally biased region" description="Polar residues" evidence="4">
    <location>
        <begin position="1"/>
        <end position="10"/>
    </location>
</feature>
<evidence type="ECO:0000313" key="7">
    <source>
        <dbReference type="Proteomes" id="UP000219439"/>
    </source>
</evidence>
<evidence type="ECO:0000259" key="5">
    <source>
        <dbReference type="PROSITE" id="PS51918"/>
    </source>
</evidence>
<keyword evidence="6" id="KW-0456">Lyase</keyword>
<dbReference type="InterPro" id="IPR007197">
    <property type="entry name" value="rSAM"/>
</dbReference>
<gene>
    <name evidence="6" type="ORF">SAMN06265368_0288</name>
</gene>
<feature type="domain" description="Radical SAM core" evidence="5">
    <location>
        <begin position="91"/>
        <end position="328"/>
    </location>
</feature>
<feature type="region of interest" description="Disordered" evidence="4">
    <location>
        <begin position="1"/>
        <end position="62"/>
    </location>
</feature>
<dbReference type="SFLD" id="SFLDG01084">
    <property type="entry name" value="Uncharacterised_Radical_SAM_Su"/>
    <property type="match status" value="1"/>
</dbReference>
<dbReference type="GO" id="GO:0051536">
    <property type="term" value="F:iron-sulfur cluster binding"/>
    <property type="evidence" value="ECO:0007669"/>
    <property type="project" value="UniProtKB-KW"/>
</dbReference>
<dbReference type="GO" id="GO:0016829">
    <property type="term" value="F:lyase activity"/>
    <property type="evidence" value="ECO:0007669"/>
    <property type="project" value="UniProtKB-KW"/>
</dbReference>
<sequence length="386" mass="43213">MALNQRQTVNARPAARPAAKATASLKDPLLARSLNGRTRGRGTLTNQSGRFEPYAKAPVDDGWNNEEQETILKTTVQEEKSRTIITRNDSPDLPFDRSINPYRGCEHGCTYCFARTTHAYMGLSAGLDFETKLFAKPDAVEQLKRELSAPTYKPRPIAIGTNTDPYQPIERNYRLMRGILEVLLETGHPVSIVTKSSLILRDLDLLKQLAERDLVKVAISVTTLDRKLCAVMEPRAAAPQKRLEVIGQLSSAGIPTAVLMAPIIPALNDIELEAILEACFEAGAVEASTILLRLPREVADLFQEWLLHHFPDRYRHVTNVLRSMHGGRLYDSTPGKRMKGQGPYADMIQKRLEVAIRRLGLSKRKLRLSTDHFIAPQSQEQQLSLF</sequence>
<protein>
    <submittedName>
        <fullName evidence="6">DNA repair photolyase</fullName>
    </submittedName>
</protein>
<evidence type="ECO:0000256" key="1">
    <source>
        <dbReference type="ARBA" id="ARBA00022723"/>
    </source>
</evidence>
<dbReference type="Gene3D" id="3.80.30.30">
    <property type="match status" value="1"/>
</dbReference>
<evidence type="ECO:0000256" key="4">
    <source>
        <dbReference type="SAM" id="MobiDB-lite"/>
    </source>
</evidence>
<dbReference type="SFLD" id="SFLDS00029">
    <property type="entry name" value="Radical_SAM"/>
    <property type="match status" value="1"/>
</dbReference>
<keyword evidence="7" id="KW-1185">Reference proteome</keyword>
<dbReference type="OrthoDB" id="9785699at2"/>